<evidence type="ECO:0000313" key="2">
    <source>
        <dbReference type="EMBL" id="MRY83377.1"/>
    </source>
</evidence>
<reference evidence="5 6" key="2">
    <citation type="journal article" date="2019" name="Nat. Med.">
        <title>A library of human gut bacterial isolates paired with longitudinal multiomics data enables mechanistic microbiome research.</title>
        <authorList>
            <person name="Poyet M."/>
            <person name="Groussin M."/>
            <person name="Gibbons S.M."/>
            <person name="Avila-Pacheco J."/>
            <person name="Jiang X."/>
            <person name="Kearney S.M."/>
            <person name="Perrotta A.R."/>
            <person name="Berdy B."/>
            <person name="Zhao S."/>
            <person name="Lieberman T.D."/>
            <person name="Swanson P.K."/>
            <person name="Smith M."/>
            <person name="Roesemann S."/>
            <person name="Alexander J.E."/>
            <person name="Rich S.A."/>
            <person name="Livny J."/>
            <person name="Vlamakis H."/>
            <person name="Clish C."/>
            <person name="Bullock K."/>
            <person name="Deik A."/>
            <person name="Scott J."/>
            <person name="Pierce K.A."/>
            <person name="Xavier R.J."/>
            <person name="Alm E.J."/>
        </authorList>
    </citation>
    <scope>NUCLEOTIDE SEQUENCE [LARGE SCALE GENOMIC DNA]</scope>
    <source>
        <strain evidence="3 6">BIOML-A10</strain>
        <strain evidence="2 5">BIOML-A11</strain>
    </source>
</reference>
<dbReference type="EMBL" id="WKMW01000003">
    <property type="protein sequence ID" value="MRY83377.1"/>
    <property type="molecule type" value="Genomic_DNA"/>
</dbReference>
<reference evidence="1 4" key="1">
    <citation type="submission" date="2015-09" db="EMBL/GenBank/DDBJ databases">
        <authorList>
            <consortium name="Pathogen Informatics"/>
        </authorList>
    </citation>
    <scope>NUCLEOTIDE SEQUENCE [LARGE SCALE GENOMIC DNA]</scope>
    <source>
        <strain evidence="1 4">2789STDY5834948</strain>
    </source>
</reference>
<accession>A0A174WIG0</accession>
<dbReference type="RefSeq" id="WP_009018132.1">
    <property type="nucleotide sequence ID" value="NZ_CZBM01000013.1"/>
</dbReference>
<dbReference type="Proteomes" id="UP000450599">
    <property type="component" value="Unassembled WGS sequence"/>
</dbReference>
<protein>
    <submittedName>
        <fullName evidence="1">Uncharacterized protein</fullName>
    </submittedName>
</protein>
<evidence type="ECO:0000313" key="4">
    <source>
        <dbReference type="Proteomes" id="UP000095332"/>
    </source>
</evidence>
<proteinExistence type="predicted"/>
<name>A0A174WIG0_PARDI</name>
<evidence type="ECO:0000313" key="6">
    <source>
        <dbReference type="Proteomes" id="UP000471216"/>
    </source>
</evidence>
<sequence length="218" mass="25133">MDKINSLFTIGNVNEDNAQKIFADIATELFEHCFIKQGEAVKYKFLEVEFYFWSEAHKDNKLDNEGKKEVPFVYPRNNTQPAQYLVHASGMDLCFKSDNGYGGILIRSLLRIEGKEQSVVTGPWDCCYALINYMGGSENVFPKLTYGEEKDTQVELETAIRHNVPVGSSMKNAPYCFYNKKYMHKSGKWGFEDAELKRYNPSTRKSVVNTYSIKPWNR</sequence>
<organism evidence="1 4">
    <name type="scientific">Parabacteroides distasonis</name>
    <dbReference type="NCBI Taxonomy" id="823"/>
    <lineage>
        <taxon>Bacteria</taxon>
        <taxon>Pseudomonadati</taxon>
        <taxon>Bacteroidota</taxon>
        <taxon>Bacteroidia</taxon>
        <taxon>Bacteroidales</taxon>
        <taxon>Tannerellaceae</taxon>
        <taxon>Parabacteroides</taxon>
    </lineage>
</organism>
<dbReference type="AlphaFoldDB" id="A0A174WIG0"/>
<evidence type="ECO:0000313" key="5">
    <source>
        <dbReference type="Proteomes" id="UP000450599"/>
    </source>
</evidence>
<dbReference type="Proteomes" id="UP000471216">
    <property type="component" value="Unassembled WGS sequence"/>
</dbReference>
<dbReference type="EMBL" id="CZBM01000013">
    <property type="protein sequence ID" value="CUQ45396.1"/>
    <property type="molecule type" value="Genomic_DNA"/>
</dbReference>
<gene>
    <name evidence="1" type="ORF">ERS852560_03031</name>
    <name evidence="3" type="ORF">GKD54_05865</name>
    <name evidence="2" type="ORF">GKD58_03665</name>
</gene>
<evidence type="ECO:0000313" key="1">
    <source>
        <dbReference type="EMBL" id="CUQ45396.1"/>
    </source>
</evidence>
<dbReference type="Proteomes" id="UP000095332">
    <property type="component" value="Unassembled WGS sequence"/>
</dbReference>
<dbReference type="EMBL" id="WKMX01000005">
    <property type="protein sequence ID" value="MRZ05753.1"/>
    <property type="molecule type" value="Genomic_DNA"/>
</dbReference>
<evidence type="ECO:0000313" key="3">
    <source>
        <dbReference type="EMBL" id="MRZ05753.1"/>
    </source>
</evidence>